<name>A0A443HJC4_BYSSP</name>
<dbReference type="AlphaFoldDB" id="A0A443HJC4"/>
<sequence length="247" mass="27068">MTALAMPNSSGTPPGYVSLRQERVAHPLLWLRGKRADYWDLTRLVSNNGLRRNPRGNEQDGHEDQGWLGGKKARSSLAGSNLWHFGAHDSSDLSEFESQLGHILLVHYGVVIYPSSVTPRAIGHPVARSQSGYYEYGVTTRSNFTEQVAHRRNAPEGRKTPPWCRWWAVIQGMAFPEALKRIVSIRILGTVYAAFCIVPVIVQCCQGAGYAGFTLETALLGYLSSASIPVASVPSSIIPGVFGCDEQ</sequence>
<feature type="region of interest" description="Disordered" evidence="1">
    <location>
        <begin position="49"/>
        <end position="72"/>
    </location>
</feature>
<dbReference type="VEuPathDB" id="FungiDB:C8Q69DRAFT_501615"/>
<evidence type="ECO:0000313" key="3">
    <source>
        <dbReference type="Proteomes" id="UP000283841"/>
    </source>
</evidence>
<evidence type="ECO:0000313" key="2">
    <source>
        <dbReference type="EMBL" id="RWQ91894.1"/>
    </source>
</evidence>
<dbReference type="EMBL" id="RCNU01000015">
    <property type="protein sequence ID" value="RWQ91894.1"/>
    <property type="molecule type" value="Genomic_DNA"/>
</dbReference>
<reference evidence="2 3" key="1">
    <citation type="journal article" date="2018" name="Front. Microbiol.">
        <title>Genomic and genetic insights into a cosmopolitan fungus, Paecilomyces variotii (Eurotiales).</title>
        <authorList>
            <person name="Urquhart A.S."/>
            <person name="Mondo S.J."/>
            <person name="Makela M.R."/>
            <person name="Hane J.K."/>
            <person name="Wiebenga A."/>
            <person name="He G."/>
            <person name="Mihaltcheva S."/>
            <person name="Pangilinan J."/>
            <person name="Lipzen A."/>
            <person name="Barry K."/>
            <person name="de Vries R.P."/>
            <person name="Grigoriev I.V."/>
            <person name="Idnurm A."/>
        </authorList>
    </citation>
    <scope>NUCLEOTIDE SEQUENCE [LARGE SCALE GENOMIC DNA]</scope>
    <source>
        <strain evidence="2 3">CBS 101075</strain>
    </source>
</reference>
<gene>
    <name evidence="2" type="ORF">C8Q69DRAFT_501615</name>
</gene>
<evidence type="ECO:0000256" key="1">
    <source>
        <dbReference type="SAM" id="MobiDB-lite"/>
    </source>
</evidence>
<accession>A0A443HJC4</accession>
<dbReference type="GeneID" id="39601647"/>
<dbReference type="RefSeq" id="XP_028481539.1">
    <property type="nucleotide sequence ID" value="XM_028632370.1"/>
</dbReference>
<comment type="caution">
    <text evidence="2">The sequence shown here is derived from an EMBL/GenBank/DDBJ whole genome shotgun (WGS) entry which is preliminary data.</text>
</comment>
<organism evidence="2 3">
    <name type="scientific">Byssochlamys spectabilis</name>
    <name type="common">Paecilomyces variotii</name>
    <dbReference type="NCBI Taxonomy" id="264951"/>
    <lineage>
        <taxon>Eukaryota</taxon>
        <taxon>Fungi</taxon>
        <taxon>Dikarya</taxon>
        <taxon>Ascomycota</taxon>
        <taxon>Pezizomycotina</taxon>
        <taxon>Eurotiomycetes</taxon>
        <taxon>Eurotiomycetidae</taxon>
        <taxon>Eurotiales</taxon>
        <taxon>Thermoascaceae</taxon>
        <taxon>Paecilomyces</taxon>
    </lineage>
</organism>
<keyword evidence="3" id="KW-1185">Reference proteome</keyword>
<dbReference type="Proteomes" id="UP000283841">
    <property type="component" value="Unassembled WGS sequence"/>
</dbReference>
<protein>
    <submittedName>
        <fullName evidence="2">Uncharacterized protein</fullName>
    </submittedName>
</protein>
<proteinExistence type="predicted"/>
<feature type="compositionally biased region" description="Basic and acidic residues" evidence="1">
    <location>
        <begin position="55"/>
        <end position="65"/>
    </location>
</feature>